<accession>A0A9Q3JK18</accession>
<feature type="domain" description="SNF2 N-terminal" evidence="5">
    <location>
        <begin position="142"/>
        <end position="197"/>
    </location>
</feature>
<dbReference type="GO" id="GO:0008094">
    <property type="term" value="F:ATP-dependent activity, acting on DNA"/>
    <property type="evidence" value="ECO:0007669"/>
    <property type="project" value="TreeGrafter"/>
</dbReference>
<dbReference type="GO" id="GO:0005524">
    <property type="term" value="F:ATP binding"/>
    <property type="evidence" value="ECO:0007669"/>
    <property type="project" value="UniProtKB-KW"/>
</dbReference>
<dbReference type="InterPro" id="IPR027417">
    <property type="entry name" value="P-loop_NTPase"/>
</dbReference>
<evidence type="ECO:0000256" key="2">
    <source>
        <dbReference type="ARBA" id="ARBA00022801"/>
    </source>
</evidence>
<keyword evidence="3" id="KW-0067">ATP-binding</keyword>
<organism evidence="6 7">
    <name type="scientific">Austropuccinia psidii MF-1</name>
    <dbReference type="NCBI Taxonomy" id="1389203"/>
    <lineage>
        <taxon>Eukaryota</taxon>
        <taxon>Fungi</taxon>
        <taxon>Dikarya</taxon>
        <taxon>Basidiomycota</taxon>
        <taxon>Pucciniomycotina</taxon>
        <taxon>Pucciniomycetes</taxon>
        <taxon>Pucciniales</taxon>
        <taxon>Sphaerophragmiaceae</taxon>
        <taxon>Austropuccinia</taxon>
    </lineage>
</organism>
<gene>
    <name evidence="6" type="ORF">O181_102869</name>
</gene>
<keyword evidence="1" id="KW-0547">Nucleotide-binding</keyword>
<dbReference type="PANTHER" id="PTHR45626">
    <property type="entry name" value="TRANSCRIPTION TERMINATION FACTOR 2-RELATED"/>
    <property type="match status" value="1"/>
</dbReference>
<dbReference type="EMBL" id="AVOT02073817">
    <property type="protein sequence ID" value="MBW0563154.1"/>
    <property type="molecule type" value="Genomic_DNA"/>
</dbReference>
<dbReference type="GO" id="GO:0016787">
    <property type="term" value="F:hydrolase activity"/>
    <property type="evidence" value="ECO:0007669"/>
    <property type="project" value="UniProtKB-KW"/>
</dbReference>
<dbReference type="SUPFAM" id="SSF52540">
    <property type="entry name" value="P-loop containing nucleoside triphosphate hydrolases"/>
    <property type="match status" value="1"/>
</dbReference>
<protein>
    <recommendedName>
        <fullName evidence="5">SNF2 N-terminal domain-containing protein</fullName>
    </recommendedName>
</protein>
<evidence type="ECO:0000259" key="5">
    <source>
        <dbReference type="Pfam" id="PF00176"/>
    </source>
</evidence>
<evidence type="ECO:0000313" key="6">
    <source>
        <dbReference type="EMBL" id="MBW0563154.1"/>
    </source>
</evidence>
<comment type="caution">
    <text evidence="6">The sequence shown here is derived from an EMBL/GenBank/DDBJ whole genome shotgun (WGS) entry which is preliminary data.</text>
</comment>
<dbReference type="InterPro" id="IPR050628">
    <property type="entry name" value="SNF2_RAD54_helicase_TF"/>
</dbReference>
<feature type="compositionally biased region" description="Polar residues" evidence="4">
    <location>
        <begin position="20"/>
        <end position="33"/>
    </location>
</feature>
<dbReference type="Proteomes" id="UP000765509">
    <property type="component" value="Unassembled WGS sequence"/>
</dbReference>
<proteinExistence type="predicted"/>
<evidence type="ECO:0000256" key="1">
    <source>
        <dbReference type="ARBA" id="ARBA00022741"/>
    </source>
</evidence>
<evidence type="ECO:0000256" key="4">
    <source>
        <dbReference type="SAM" id="MobiDB-lite"/>
    </source>
</evidence>
<dbReference type="PANTHER" id="PTHR45626:SF22">
    <property type="entry name" value="DNA REPAIR PROTEIN RAD5"/>
    <property type="match status" value="1"/>
</dbReference>
<dbReference type="GO" id="GO:0005634">
    <property type="term" value="C:nucleus"/>
    <property type="evidence" value="ECO:0007669"/>
    <property type="project" value="TreeGrafter"/>
</dbReference>
<keyword evidence="7" id="KW-1185">Reference proteome</keyword>
<dbReference type="Pfam" id="PF00176">
    <property type="entry name" value="SNF2-rel_dom"/>
    <property type="match status" value="1"/>
</dbReference>
<dbReference type="AlphaFoldDB" id="A0A9Q3JK18"/>
<name>A0A9Q3JK18_9BASI</name>
<evidence type="ECO:0000313" key="7">
    <source>
        <dbReference type="Proteomes" id="UP000765509"/>
    </source>
</evidence>
<reference evidence="6" key="1">
    <citation type="submission" date="2021-03" db="EMBL/GenBank/DDBJ databases">
        <title>Draft genome sequence of rust myrtle Austropuccinia psidii MF-1, a brazilian biotype.</title>
        <authorList>
            <person name="Quecine M.C."/>
            <person name="Pachon D.M.R."/>
            <person name="Bonatelli M.L."/>
            <person name="Correr F.H."/>
            <person name="Franceschini L.M."/>
            <person name="Leite T.F."/>
            <person name="Margarido G.R.A."/>
            <person name="Almeida C.A."/>
            <person name="Ferrarezi J.A."/>
            <person name="Labate C.A."/>
        </authorList>
    </citation>
    <scope>NUCLEOTIDE SEQUENCE</scope>
    <source>
        <strain evidence="6">MF-1</strain>
    </source>
</reference>
<feature type="region of interest" description="Disordered" evidence="4">
    <location>
        <begin position="12"/>
        <end position="33"/>
    </location>
</feature>
<dbReference type="InterPro" id="IPR038718">
    <property type="entry name" value="SNF2-like_sf"/>
</dbReference>
<evidence type="ECO:0000256" key="3">
    <source>
        <dbReference type="ARBA" id="ARBA00022840"/>
    </source>
</evidence>
<dbReference type="InterPro" id="IPR000330">
    <property type="entry name" value="SNF2_N"/>
</dbReference>
<sequence length="205" mass="22995">MGLVGPDHQILYPIPPRKSYSPQGQNPKILGQINQPKNYNPSIQLNCPLFQIRVHDPPQISFHHNLSSECKNTLLELPSGSDLLPKEAPFSIVTTRLIPHQTMGLAILCDHEDCNRSLSINLWDSTPLLSPQFYQQIITQQVIKQLDDQYEVNQHGSILADDMGLGKTLQAIPLIGMTPKLQIQTPTSTYMTLIICPPPFEQLAR</sequence>
<dbReference type="Gene3D" id="3.40.50.10810">
    <property type="entry name" value="Tandem AAA-ATPase domain"/>
    <property type="match status" value="1"/>
</dbReference>
<dbReference type="GO" id="GO:0006281">
    <property type="term" value="P:DNA repair"/>
    <property type="evidence" value="ECO:0007669"/>
    <property type="project" value="TreeGrafter"/>
</dbReference>
<keyword evidence="2" id="KW-0378">Hydrolase</keyword>